<dbReference type="AlphaFoldDB" id="A0A0K2T8W8"/>
<dbReference type="InterPro" id="IPR007110">
    <property type="entry name" value="Ig-like_dom"/>
</dbReference>
<evidence type="ECO:0000259" key="9">
    <source>
        <dbReference type="PROSITE" id="PS50835"/>
    </source>
</evidence>
<dbReference type="GO" id="GO:0043005">
    <property type="term" value="C:neuron projection"/>
    <property type="evidence" value="ECO:0007669"/>
    <property type="project" value="TreeGrafter"/>
</dbReference>
<keyword evidence="8" id="KW-0393">Immunoglobulin domain</keyword>
<accession>A0A0K2T8W8</accession>
<dbReference type="OrthoDB" id="10012075at2759"/>
<reference evidence="10" key="1">
    <citation type="submission" date="2014-05" db="EMBL/GenBank/DDBJ databases">
        <authorList>
            <person name="Chronopoulou M."/>
        </authorList>
    </citation>
    <scope>NUCLEOTIDE SEQUENCE</scope>
    <source>
        <tissue evidence="10">Whole organism</tissue>
    </source>
</reference>
<evidence type="ECO:0000256" key="6">
    <source>
        <dbReference type="ARBA" id="ARBA00023157"/>
    </source>
</evidence>
<dbReference type="InterPro" id="IPR003599">
    <property type="entry name" value="Ig_sub"/>
</dbReference>
<feature type="domain" description="Ig-like" evidence="9">
    <location>
        <begin position="80"/>
        <end position="168"/>
    </location>
</feature>
<keyword evidence="6" id="KW-1015">Disulfide bond</keyword>
<dbReference type="FunFam" id="2.60.40.10:FF:000328">
    <property type="entry name" value="CLUMA_CG000981, isoform A"/>
    <property type="match status" value="1"/>
</dbReference>
<keyword evidence="2" id="KW-1003">Cell membrane</keyword>
<dbReference type="CDD" id="cd00096">
    <property type="entry name" value="Ig"/>
    <property type="match status" value="1"/>
</dbReference>
<dbReference type="SMART" id="SM00409">
    <property type="entry name" value="IG"/>
    <property type="match status" value="3"/>
</dbReference>
<keyword evidence="7" id="KW-0325">Glycoprotein</keyword>
<evidence type="ECO:0000256" key="3">
    <source>
        <dbReference type="ARBA" id="ARBA00022729"/>
    </source>
</evidence>
<dbReference type="Gene3D" id="2.60.40.10">
    <property type="entry name" value="Immunoglobulins"/>
    <property type="match status" value="3"/>
</dbReference>
<evidence type="ECO:0000256" key="8">
    <source>
        <dbReference type="ARBA" id="ARBA00023319"/>
    </source>
</evidence>
<feature type="non-terminal residue" evidence="10">
    <location>
        <position position="390"/>
    </location>
</feature>
<proteinExistence type="predicted"/>
<feature type="domain" description="Ig-like" evidence="9">
    <location>
        <begin position="1"/>
        <end position="75"/>
    </location>
</feature>
<dbReference type="InterPro" id="IPR036179">
    <property type="entry name" value="Ig-like_dom_sf"/>
</dbReference>
<protein>
    <recommendedName>
        <fullName evidence="9">Ig-like domain-containing protein</fullName>
    </recommendedName>
</protein>
<feature type="domain" description="Ig-like" evidence="9">
    <location>
        <begin position="179"/>
        <end position="274"/>
    </location>
</feature>
<dbReference type="SUPFAM" id="SSF48726">
    <property type="entry name" value="Immunoglobulin"/>
    <property type="match status" value="3"/>
</dbReference>
<evidence type="ECO:0000256" key="2">
    <source>
        <dbReference type="ARBA" id="ARBA00022475"/>
    </source>
</evidence>
<keyword evidence="3" id="KW-0732">Signal</keyword>
<dbReference type="PANTHER" id="PTHR12231">
    <property type="entry name" value="CTX-RELATED TYPE I TRANSMEMBRANE PROTEIN"/>
    <property type="match status" value="1"/>
</dbReference>
<dbReference type="SMART" id="SM00408">
    <property type="entry name" value="IGc2"/>
    <property type="match status" value="2"/>
</dbReference>
<name>A0A0K2T8W8_LEPSM</name>
<dbReference type="GO" id="GO:0005886">
    <property type="term" value="C:plasma membrane"/>
    <property type="evidence" value="ECO:0007669"/>
    <property type="project" value="UniProtKB-SubCell"/>
</dbReference>
<dbReference type="Pfam" id="PF13927">
    <property type="entry name" value="Ig_3"/>
    <property type="match status" value="1"/>
</dbReference>
<evidence type="ECO:0000256" key="7">
    <source>
        <dbReference type="ARBA" id="ARBA00023180"/>
    </source>
</evidence>
<dbReference type="EMBL" id="HACA01005082">
    <property type="protein sequence ID" value="CDW22443.1"/>
    <property type="molecule type" value="Transcribed_RNA"/>
</dbReference>
<evidence type="ECO:0000256" key="1">
    <source>
        <dbReference type="ARBA" id="ARBA00004236"/>
    </source>
</evidence>
<keyword evidence="4" id="KW-0677">Repeat</keyword>
<dbReference type="PANTHER" id="PTHR12231:SF255">
    <property type="entry name" value="DPR-INTERACTING PROTEIN ALPHA, ISOFORM A"/>
    <property type="match status" value="1"/>
</dbReference>
<evidence type="ECO:0000313" key="10">
    <source>
        <dbReference type="EMBL" id="CDW22443.1"/>
    </source>
</evidence>
<dbReference type="PROSITE" id="PS50835">
    <property type="entry name" value="IG_LIKE"/>
    <property type="match status" value="3"/>
</dbReference>
<dbReference type="InterPro" id="IPR013783">
    <property type="entry name" value="Ig-like_fold"/>
</dbReference>
<keyword evidence="5" id="KW-0472">Membrane</keyword>
<dbReference type="Pfam" id="PF07679">
    <property type="entry name" value="I-set"/>
    <property type="match status" value="1"/>
</dbReference>
<comment type="subcellular location">
    <subcellularLocation>
        <location evidence="1">Cell membrane</location>
    </subcellularLocation>
</comment>
<evidence type="ECO:0000256" key="5">
    <source>
        <dbReference type="ARBA" id="ARBA00023136"/>
    </source>
</evidence>
<sequence>EIKFLSAKVGWVKSDTKAIQAIHDTVITYNPRVEVSGDFKSTFILTIKTIKEEDAGDYMCQINTDPMLSQGATLNVMVPPDIDMNLTTPDLELREGDSAKLRCFGKGRPKPEIGWRREDGKKIRYKTPKGIAMSKRYNGSILVIPRITEEDMGAYLCIAKNEAPPAVSKRIYLNVQFPPRINSQGQLVGATIGSEVIIQCHVRGFPQALIYWLYQGTLIGDKRNDHYEINEKPISTYECISTLIIRRITPSQMGKFRCVAKNSLGEDDMHTRIYLVSTPPTSPSYTTHPSGSSHFNIFHDFSKTFSQEEDEESIIVNGNKDLQTKTIIHLDDKSIDITKYNTFSLNEDGNLAENDQLFTGFKDNRAFINNGSLRLIFCILFIRASFFLFL</sequence>
<organism evidence="10">
    <name type="scientific">Lepeophtheirus salmonis</name>
    <name type="common">Salmon louse</name>
    <name type="synonym">Caligus salmonis</name>
    <dbReference type="NCBI Taxonomy" id="72036"/>
    <lineage>
        <taxon>Eukaryota</taxon>
        <taxon>Metazoa</taxon>
        <taxon>Ecdysozoa</taxon>
        <taxon>Arthropoda</taxon>
        <taxon>Crustacea</taxon>
        <taxon>Multicrustacea</taxon>
        <taxon>Hexanauplia</taxon>
        <taxon>Copepoda</taxon>
        <taxon>Siphonostomatoida</taxon>
        <taxon>Caligidae</taxon>
        <taxon>Lepeophtheirus</taxon>
    </lineage>
</organism>
<dbReference type="InterPro" id="IPR003598">
    <property type="entry name" value="Ig_sub2"/>
</dbReference>
<feature type="non-terminal residue" evidence="10">
    <location>
        <position position="1"/>
    </location>
</feature>
<dbReference type="InterPro" id="IPR013098">
    <property type="entry name" value="Ig_I-set"/>
</dbReference>
<dbReference type="InterPro" id="IPR051170">
    <property type="entry name" value="Neural/epithelial_adhesion"/>
</dbReference>
<evidence type="ECO:0000256" key="4">
    <source>
        <dbReference type="ARBA" id="ARBA00022737"/>
    </source>
</evidence>